<dbReference type="PIRSF" id="PIRSF005572">
    <property type="entry name" value="NifS"/>
    <property type="match status" value="1"/>
</dbReference>
<feature type="domain" description="Aminotransferase class V" evidence="9">
    <location>
        <begin position="3"/>
        <end position="369"/>
    </location>
</feature>
<dbReference type="InterPro" id="IPR016454">
    <property type="entry name" value="Cysteine_dSase"/>
</dbReference>
<dbReference type="InterPro" id="IPR015421">
    <property type="entry name" value="PyrdxlP-dep_Trfase_major"/>
</dbReference>
<dbReference type="EMBL" id="FOXC01000005">
    <property type="protein sequence ID" value="SFP07664.1"/>
    <property type="molecule type" value="Genomic_DNA"/>
</dbReference>
<dbReference type="STRING" id="306540.SAMN05421839_10541"/>
<keyword evidence="13" id="KW-1185">Reference proteome</keyword>
<evidence type="ECO:0000256" key="6">
    <source>
        <dbReference type="ARBA" id="ARBA00023004"/>
    </source>
</evidence>
<dbReference type="GO" id="GO:0046872">
    <property type="term" value="F:metal ion binding"/>
    <property type="evidence" value="ECO:0007669"/>
    <property type="project" value="UniProtKB-KW"/>
</dbReference>
<evidence type="ECO:0000313" key="10">
    <source>
        <dbReference type="EMBL" id="GEM02489.1"/>
    </source>
</evidence>
<gene>
    <name evidence="10" type="primary">iscS</name>
    <name evidence="10" type="ORF">HHA03_20210</name>
    <name evidence="11" type="ORF">SAMN05421839_10541</name>
</gene>
<keyword evidence="4" id="KW-0479">Metal-binding</keyword>
<sequence>MLYLDNSATTQVHSDVYNEMLPYLSQEYGNPSSKYYSLAINSKKAIEQSRQHVANLVNSKKMEVVFTSGASESNNTVLKGVTEYYSEKGKHIITTKTEHKAILDVCSYLEKKRFNITYLDVDSYGRVDPEDIRKNITSETILVSVIWGNNELGSLNDIRSISTICEERGVLFHSDATQVAGKLKINFDEISGLSFLSLSAHKLHGPKGIGALIVRSDEYGKLTPFTPLIHGGGQENDLRSGTHSVHNIVGFGKAAEIASNNLKENIISLEKLEEKLIALLTTKFKNNISFNSDNNNKIPGIVNVRFHGLNNEILLKKLSPLIAASTGSACSSTNPSYVLLAIGLSLNEVRESVRFSFSPYTQLKDLDIFQDL</sequence>
<evidence type="ECO:0000313" key="13">
    <source>
        <dbReference type="Proteomes" id="UP000321547"/>
    </source>
</evidence>
<dbReference type="InterPro" id="IPR015422">
    <property type="entry name" value="PyrdxlP-dep_Trfase_small"/>
</dbReference>
<evidence type="ECO:0000313" key="11">
    <source>
        <dbReference type="EMBL" id="SFP07664.1"/>
    </source>
</evidence>
<dbReference type="GO" id="GO:0031071">
    <property type="term" value="F:cysteine desulfurase activity"/>
    <property type="evidence" value="ECO:0007669"/>
    <property type="project" value="UniProtKB-EC"/>
</dbReference>
<proteinExistence type="inferred from homology"/>
<evidence type="ECO:0000256" key="4">
    <source>
        <dbReference type="ARBA" id="ARBA00022723"/>
    </source>
</evidence>
<dbReference type="InterPro" id="IPR000192">
    <property type="entry name" value="Aminotrans_V_dom"/>
</dbReference>
<evidence type="ECO:0000259" key="9">
    <source>
        <dbReference type="Pfam" id="PF00266"/>
    </source>
</evidence>
<dbReference type="AlphaFoldDB" id="A0A1I5MDJ1"/>
<dbReference type="PANTHER" id="PTHR11601:SF34">
    <property type="entry name" value="CYSTEINE DESULFURASE"/>
    <property type="match status" value="1"/>
</dbReference>
<dbReference type="InterPro" id="IPR015424">
    <property type="entry name" value="PyrdxlP-dep_Trfase"/>
</dbReference>
<evidence type="ECO:0000256" key="8">
    <source>
        <dbReference type="ARBA" id="ARBA00050776"/>
    </source>
</evidence>
<dbReference type="PANTHER" id="PTHR11601">
    <property type="entry name" value="CYSTEINE DESULFURYLASE FAMILY MEMBER"/>
    <property type="match status" value="1"/>
</dbReference>
<dbReference type="EMBL" id="BJWI01000040">
    <property type="protein sequence ID" value="GEM02489.1"/>
    <property type="molecule type" value="Genomic_DNA"/>
</dbReference>
<comment type="cofactor">
    <cofactor evidence="1">
        <name>pyridoxal 5'-phosphate</name>
        <dbReference type="ChEBI" id="CHEBI:597326"/>
    </cofactor>
</comment>
<evidence type="ECO:0000256" key="3">
    <source>
        <dbReference type="ARBA" id="ARBA00022679"/>
    </source>
</evidence>
<keyword evidence="5" id="KW-0663">Pyridoxal phosphate</keyword>
<comment type="similarity">
    <text evidence="2">Belongs to the class-V pyridoxal-phosphate-dependent aminotransferase family. NifS/IscS subfamily.</text>
</comment>
<reference evidence="11 12" key="1">
    <citation type="submission" date="2016-10" db="EMBL/GenBank/DDBJ databases">
        <authorList>
            <person name="de Groot N.N."/>
        </authorList>
    </citation>
    <scope>NUCLEOTIDE SEQUENCE [LARGE SCALE GENOMIC DNA]</scope>
    <source>
        <strain evidence="11 12">DSM 17073</strain>
    </source>
</reference>
<dbReference type="Pfam" id="PF00266">
    <property type="entry name" value="Aminotran_5"/>
    <property type="match status" value="1"/>
</dbReference>
<accession>A0A1I5MDJ1</accession>
<dbReference type="Proteomes" id="UP000242243">
    <property type="component" value="Unassembled WGS sequence"/>
</dbReference>
<evidence type="ECO:0000256" key="2">
    <source>
        <dbReference type="ARBA" id="ARBA00006490"/>
    </source>
</evidence>
<evidence type="ECO:0000313" key="12">
    <source>
        <dbReference type="Proteomes" id="UP000242243"/>
    </source>
</evidence>
<dbReference type="SUPFAM" id="SSF53383">
    <property type="entry name" value="PLP-dependent transferases"/>
    <property type="match status" value="1"/>
</dbReference>
<dbReference type="Proteomes" id="UP000321547">
    <property type="component" value="Unassembled WGS sequence"/>
</dbReference>
<evidence type="ECO:0000256" key="1">
    <source>
        <dbReference type="ARBA" id="ARBA00001933"/>
    </source>
</evidence>
<comment type="catalytic activity">
    <reaction evidence="8">
        <text>(sulfur carrier)-H + L-cysteine = (sulfur carrier)-SH + L-alanine</text>
        <dbReference type="Rhea" id="RHEA:43892"/>
        <dbReference type="Rhea" id="RHEA-COMP:14737"/>
        <dbReference type="Rhea" id="RHEA-COMP:14739"/>
        <dbReference type="ChEBI" id="CHEBI:29917"/>
        <dbReference type="ChEBI" id="CHEBI:35235"/>
        <dbReference type="ChEBI" id="CHEBI:57972"/>
        <dbReference type="ChEBI" id="CHEBI:64428"/>
        <dbReference type="EC" id="2.8.1.7"/>
    </reaction>
</comment>
<dbReference type="OrthoDB" id="9808002at2"/>
<evidence type="ECO:0000256" key="5">
    <source>
        <dbReference type="ARBA" id="ARBA00022898"/>
    </source>
</evidence>
<organism evidence="11 12">
    <name type="scientific">Halolactibacillus halophilus</name>
    <dbReference type="NCBI Taxonomy" id="306540"/>
    <lineage>
        <taxon>Bacteria</taxon>
        <taxon>Bacillati</taxon>
        <taxon>Bacillota</taxon>
        <taxon>Bacilli</taxon>
        <taxon>Bacillales</taxon>
        <taxon>Bacillaceae</taxon>
        <taxon>Halolactibacillus</taxon>
    </lineage>
</organism>
<dbReference type="FunFam" id="3.40.640.10:FF:000084">
    <property type="entry name" value="IscS-like cysteine desulfurase"/>
    <property type="match status" value="1"/>
</dbReference>
<name>A0A1I5MDJ1_9BACI</name>
<dbReference type="Gene3D" id="3.90.1150.10">
    <property type="entry name" value="Aspartate Aminotransferase, domain 1"/>
    <property type="match status" value="1"/>
</dbReference>
<dbReference type="Gene3D" id="3.40.640.10">
    <property type="entry name" value="Type I PLP-dependent aspartate aminotransferase-like (Major domain)"/>
    <property type="match status" value="1"/>
</dbReference>
<dbReference type="GO" id="GO:0051536">
    <property type="term" value="F:iron-sulfur cluster binding"/>
    <property type="evidence" value="ECO:0007669"/>
    <property type="project" value="UniProtKB-KW"/>
</dbReference>
<protein>
    <submittedName>
        <fullName evidence="10 11">Cysteine desulfurase</fullName>
    </submittedName>
</protein>
<evidence type="ECO:0000256" key="7">
    <source>
        <dbReference type="ARBA" id="ARBA00023014"/>
    </source>
</evidence>
<dbReference type="RefSeq" id="WP_089830322.1">
    <property type="nucleotide sequence ID" value="NZ_BJWI01000040.1"/>
</dbReference>
<keyword evidence="3" id="KW-0808">Transferase</keyword>
<reference evidence="10 13" key="2">
    <citation type="submission" date="2019-07" db="EMBL/GenBank/DDBJ databases">
        <title>Whole genome shotgun sequence of Halolactibacillus halophilus NBRC 100868.</title>
        <authorList>
            <person name="Hosoyama A."/>
            <person name="Uohara A."/>
            <person name="Ohji S."/>
            <person name="Ichikawa N."/>
        </authorList>
    </citation>
    <scope>NUCLEOTIDE SEQUENCE [LARGE SCALE GENOMIC DNA]</scope>
    <source>
        <strain evidence="10 13">NBRC 100868</strain>
    </source>
</reference>
<keyword evidence="7" id="KW-0411">Iron-sulfur</keyword>
<keyword evidence="6" id="KW-0408">Iron</keyword>